<keyword evidence="2 10" id="KW-0444">Lipid biosynthesis</keyword>
<keyword evidence="5 10" id="KW-0276">Fatty acid metabolism</keyword>
<feature type="transmembrane region" description="Helical" evidence="10">
    <location>
        <begin position="32"/>
        <end position="51"/>
    </location>
</feature>
<evidence type="ECO:0000256" key="2">
    <source>
        <dbReference type="ARBA" id="ARBA00022516"/>
    </source>
</evidence>
<dbReference type="GO" id="GO:0009922">
    <property type="term" value="F:fatty acid elongase activity"/>
    <property type="evidence" value="ECO:0007669"/>
    <property type="project" value="UniProtKB-EC"/>
</dbReference>
<dbReference type="GO" id="GO:0042761">
    <property type="term" value="P:very long-chain fatty acid biosynthetic process"/>
    <property type="evidence" value="ECO:0007669"/>
    <property type="project" value="TreeGrafter"/>
</dbReference>
<keyword evidence="8 10" id="KW-0472">Membrane</keyword>
<dbReference type="Pfam" id="PF01151">
    <property type="entry name" value="ELO"/>
    <property type="match status" value="1"/>
</dbReference>
<dbReference type="GO" id="GO:0030148">
    <property type="term" value="P:sphingolipid biosynthetic process"/>
    <property type="evidence" value="ECO:0007669"/>
    <property type="project" value="TreeGrafter"/>
</dbReference>
<dbReference type="GO" id="GO:0019367">
    <property type="term" value="P:fatty acid elongation, saturated fatty acid"/>
    <property type="evidence" value="ECO:0007669"/>
    <property type="project" value="TreeGrafter"/>
</dbReference>
<dbReference type="PANTHER" id="PTHR11157:SF116">
    <property type="entry name" value="ELONGATION OF VERY LONG CHAIN FATTY ACIDS PROTEIN-RELATED"/>
    <property type="match status" value="1"/>
</dbReference>
<evidence type="ECO:0000256" key="3">
    <source>
        <dbReference type="ARBA" id="ARBA00022679"/>
    </source>
</evidence>
<sequence length="302" mass="35461">MMSAVIGLVTAIEDFFKDNGDKRVANLTFMSSPWEVLFISAFYVYFCYDLGPHRLMKNREAFNLVWTVRLYNTFILLLNIWLLTKFFTSLNWATEMFGCVPVNENDNSEKALDLIGVYHIFLYSRVLELIDTLWITLRKKNRQITFLHVFHHSFVLTMTWFYFRLAPGGSSAMFPIVNGVVHSFMYVYYILSTFESMKRYLWWKKYVTRMQLFQFVFLAFHYALAALTPNCDYPRVLALSGLAIALMFFTLFAAFYRETYTGPIRDSTKRTTKSRHEHTPLINSKLATSNRGDYVKETDGCH</sequence>
<dbReference type="PROSITE" id="PS01188">
    <property type="entry name" value="ELO"/>
    <property type="match status" value="1"/>
</dbReference>
<proteinExistence type="inferred from homology"/>
<dbReference type="PANTHER" id="PTHR11157">
    <property type="entry name" value="FATTY ACID ACYL TRANSFERASE-RELATED"/>
    <property type="match status" value="1"/>
</dbReference>
<dbReference type="InterPro" id="IPR030457">
    <property type="entry name" value="ELO_CS"/>
</dbReference>
<dbReference type="EC" id="2.3.1.199" evidence="10"/>
<comment type="similarity">
    <text evidence="10">Belongs to the ELO family.</text>
</comment>
<evidence type="ECO:0000256" key="6">
    <source>
        <dbReference type="ARBA" id="ARBA00022989"/>
    </source>
</evidence>
<reference evidence="11" key="1">
    <citation type="submission" date="2018-10" db="EMBL/GenBank/DDBJ databases">
        <title>Transcriptome assembly of Aceria tosichella (Wheat curl mite) Type 2.</title>
        <authorList>
            <person name="Scully E.D."/>
            <person name="Geib S.M."/>
            <person name="Palmer N.A."/>
            <person name="Gupta A.K."/>
            <person name="Sarath G."/>
            <person name="Tatineni S."/>
        </authorList>
    </citation>
    <scope>NUCLEOTIDE SEQUENCE</scope>
    <source>
        <strain evidence="11">LincolnNE</strain>
    </source>
</reference>
<gene>
    <name evidence="11" type="primary">Elovl1_0</name>
    <name evidence="11" type="ORF">g.5125</name>
</gene>
<dbReference type="AlphaFoldDB" id="A0A6G1SBA7"/>
<comment type="subcellular location">
    <subcellularLocation>
        <location evidence="1">Membrane</location>
        <topology evidence="1">Multi-pass membrane protein</topology>
    </subcellularLocation>
</comment>
<dbReference type="GO" id="GO:0034626">
    <property type="term" value="P:fatty acid elongation, polyunsaturated fatty acid"/>
    <property type="evidence" value="ECO:0007669"/>
    <property type="project" value="TreeGrafter"/>
</dbReference>
<feature type="transmembrane region" description="Helical" evidence="10">
    <location>
        <begin position="115"/>
        <end position="137"/>
    </location>
</feature>
<evidence type="ECO:0000256" key="10">
    <source>
        <dbReference type="RuleBase" id="RU361115"/>
    </source>
</evidence>
<evidence type="ECO:0000256" key="7">
    <source>
        <dbReference type="ARBA" id="ARBA00023098"/>
    </source>
</evidence>
<evidence type="ECO:0000256" key="1">
    <source>
        <dbReference type="ARBA" id="ARBA00004141"/>
    </source>
</evidence>
<evidence type="ECO:0000256" key="8">
    <source>
        <dbReference type="ARBA" id="ARBA00023136"/>
    </source>
</evidence>
<comment type="catalytic activity">
    <reaction evidence="10">
        <text>a very-long-chain acyl-CoA + malonyl-CoA + H(+) = a very-long-chain 3-oxoacyl-CoA + CO2 + CoA</text>
        <dbReference type="Rhea" id="RHEA:32727"/>
        <dbReference type="ChEBI" id="CHEBI:15378"/>
        <dbReference type="ChEBI" id="CHEBI:16526"/>
        <dbReference type="ChEBI" id="CHEBI:57287"/>
        <dbReference type="ChEBI" id="CHEBI:57384"/>
        <dbReference type="ChEBI" id="CHEBI:90725"/>
        <dbReference type="ChEBI" id="CHEBI:90736"/>
        <dbReference type="EC" id="2.3.1.199"/>
    </reaction>
</comment>
<keyword evidence="9 10" id="KW-0275">Fatty acid biosynthesis</keyword>
<feature type="transmembrane region" description="Helical" evidence="10">
    <location>
        <begin position="144"/>
        <end position="163"/>
    </location>
</feature>
<keyword evidence="4 10" id="KW-0812">Transmembrane</keyword>
<evidence type="ECO:0000256" key="4">
    <source>
        <dbReference type="ARBA" id="ARBA00022692"/>
    </source>
</evidence>
<evidence type="ECO:0000256" key="9">
    <source>
        <dbReference type="ARBA" id="ARBA00023160"/>
    </source>
</evidence>
<feature type="transmembrane region" description="Helical" evidence="10">
    <location>
        <begin position="169"/>
        <end position="191"/>
    </location>
</feature>
<keyword evidence="6 10" id="KW-1133">Transmembrane helix</keyword>
<protein>
    <recommendedName>
        <fullName evidence="10">Elongation of very long chain fatty acids protein</fullName>
        <ecNumber evidence="10">2.3.1.199</ecNumber>
    </recommendedName>
    <alternativeName>
        <fullName evidence="10">Very-long-chain 3-oxoacyl-CoA synthase</fullName>
    </alternativeName>
</protein>
<dbReference type="EMBL" id="GGYP01002676">
    <property type="protein sequence ID" value="MDE47447.1"/>
    <property type="molecule type" value="Transcribed_RNA"/>
</dbReference>
<feature type="transmembrane region" description="Helical" evidence="10">
    <location>
        <begin position="212"/>
        <end position="230"/>
    </location>
</feature>
<organism evidence="11">
    <name type="scientific">Aceria tosichella</name>
    <name type="common">wheat curl mite</name>
    <dbReference type="NCBI Taxonomy" id="561515"/>
    <lineage>
        <taxon>Eukaryota</taxon>
        <taxon>Metazoa</taxon>
        <taxon>Ecdysozoa</taxon>
        <taxon>Arthropoda</taxon>
        <taxon>Chelicerata</taxon>
        <taxon>Arachnida</taxon>
        <taxon>Acari</taxon>
        <taxon>Acariformes</taxon>
        <taxon>Trombidiformes</taxon>
        <taxon>Prostigmata</taxon>
        <taxon>Eupodina</taxon>
        <taxon>Eriophyoidea</taxon>
        <taxon>Eriophyidae</taxon>
        <taxon>Eriophyinae</taxon>
        <taxon>Aceriini</taxon>
        <taxon>Aceria</taxon>
    </lineage>
</organism>
<feature type="transmembrane region" description="Helical" evidence="10">
    <location>
        <begin position="236"/>
        <end position="256"/>
    </location>
</feature>
<accession>A0A6G1SBA7</accession>
<name>A0A6G1SBA7_9ACAR</name>
<feature type="transmembrane region" description="Helical" evidence="10">
    <location>
        <begin position="63"/>
        <end position="82"/>
    </location>
</feature>
<dbReference type="GO" id="GO:0005789">
    <property type="term" value="C:endoplasmic reticulum membrane"/>
    <property type="evidence" value="ECO:0007669"/>
    <property type="project" value="TreeGrafter"/>
</dbReference>
<dbReference type="InterPro" id="IPR002076">
    <property type="entry name" value="ELO_fam"/>
</dbReference>
<keyword evidence="3 10" id="KW-0808">Transferase</keyword>
<keyword evidence="7 10" id="KW-0443">Lipid metabolism</keyword>
<dbReference type="GO" id="GO:0034625">
    <property type="term" value="P:fatty acid elongation, monounsaturated fatty acid"/>
    <property type="evidence" value="ECO:0007669"/>
    <property type="project" value="TreeGrafter"/>
</dbReference>
<evidence type="ECO:0000313" key="11">
    <source>
        <dbReference type="EMBL" id="MDE47447.1"/>
    </source>
</evidence>
<evidence type="ECO:0000256" key="5">
    <source>
        <dbReference type="ARBA" id="ARBA00022832"/>
    </source>
</evidence>